<gene>
    <name evidence="2" type="ORF">CGI_10019533</name>
</gene>
<reference evidence="2" key="1">
    <citation type="journal article" date="2012" name="Nature">
        <title>The oyster genome reveals stress adaptation and complexity of shell formation.</title>
        <authorList>
            <person name="Zhang G."/>
            <person name="Fang X."/>
            <person name="Guo X."/>
            <person name="Li L."/>
            <person name="Luo R."/>
            <person name="Xu F."/>
            <person name="Yang P."/>
            <person name="Zhang L."/>
            <person name="Wang X."/>
            <person name="Qi H."/>
            <person name="Xiong Z."/>
            <person name="Que H."/>
            <person name="Xie Y."/>
            <person name="Holland P.W."/>
            <person name="Paps J."/>
            <person name="Zhu Y."/>
            <person name="Wu F."/>
            <person name="Chen Y."/>
            <person name="Wang J."/>
            <person name="Peng C."/>
            <person name="Meng J."/>
            <person name="Yang L."/>
            <person name="Liu J."/>
            <person name="Wen B."/>
            <person name="Zhang N."/>
            <person name="Huang Z."/>
            <person name="Zhu Q."/>
            <person name="Feng Y."/>
            <person name="Mount A."/>
            <person name="Hedgecock D."/>
            <person name="Xu Z."/>
            <person name="Liu Y."/>
            <person name="Domazet-Loso T."/>
            <person name="Du Y."/>
            <person name="Sun X."/>
            <person name="Zhang S."/>
            <person name="Liu B."/>
            <person name="Cheng P."/>
            <person name="Jiang X."/>
            <person name="Li J."/>
            <person name="Fan D."/>
            <person name="Wang W."/>
            <person name="Fu W."/>
            <person name="Wang T."/>
            <person name="Wang B."/>
            <person name="Zhang J."/>
            <person name="Peng Z."/>
            <person name="Li Y."/>
            <person name="Li N."/>
            <person name="Wang J."/>
            <person name="Chen M."/>
            <person name="He Y."/>
            <person name="Tan F."/>
            <person name="Song X."/>
            <person name="Zheng Q."/>
            <person name="Huang R."/>
            <person name="Yang H."/>
            <person name="Du X."/>
            <person name="Chen L."/>
            <person name="Yang M."/>
            <person name="Gaffney P.M."/>
            <person name="Wang S."/>
            <person name="Luo L."/>
            <person name="She Z."/>
            <person name="Ming Y."/>
            <person name="Huang W."/>
            <person name="Zhang S."/>
            <person name="Huang B."/>
            <person name="Zhang Y."/>
            <person name="Qu T."/>
            <person name="Ni P."/>
            <person name="Miao G."/>
            <person name="Wang J."/>
            <person name="Wang Q."/>
            <person name="Steinberg C.E."/>
            <person name="Wang H."/>
            <person name="Li N."/>
            <person name="Qian L."/>
            <person name="Zhang G."/>
            <person name="Li Y."/>
            <person name="Yang H."/>
            <person name="Liu X."/>
            <person name="Wang J."/>
            <person name="Yin Y."/>
            <person name="Wang J."/>
        </authorList>
    </citation>
    <scope>NUCLEOTIDE SEQUENCE [LARGE SCALE GENOMIC DNA]</scope>
    <source>
        <strain evidence="2">05x7-T-G4-1.051#20</strain>
    </source>
</reference>
<feature type="compositionally biased region" description="Basic and acidic residues" evidence="1">
    <location>
        <begin position="1"/>
        <end position="14"/>
    </location>
</feature>
<feature type="region of interest" description="Disordered" evidence="1">
    <location>
        <begin position="1"/>
        <end position="28"/>
    </location>
</feature>
<accession>K1PL20</accession>
<dbReference type="AlphaFoldDB" id="K1PL20"/>
<dbReference type="InParanoid" id="K1PL20"/>
<name>K1PL20_MAGGI</name>
<organism evidence="2">
    <name type="scientific">Magallana gigas</name>
    <name type="common">Pacific oyster</name>
    <name type="synonym">Crassostrea gigas</name>
    <dbReference type="NCBI Taxonomy" id="29159"/>
    <lineage>
        <taxon>Eukaryota</taxon>
        <taxon>Metazoa</taxon>
        <taxon>Spiralia</taxon>
        <taxon>Lophotrochozoa</taxon>
        <taxon>Mollusca</taxon>
        <taxon>Bivalvia</taxon>
        <taxon>Autobranchia</taxon>
        <taxon>Pteriomorphia</taxon>
        <taxon>Ostreida</taxon>
        <taxon>Ostreoidea</taxon>
        <taxon>Ostreidae</taxon>
        <taxon>Magallana</taxon>
    </lineage>
</organism>
<evidence type="ECO:0000256" key="1">
    <source>
        <dbReference type="SAM" id="MobiDB-lite"/>
    </source>
</evidence>
<sequence>MKDGREQTFVHEEAQIEQEEETPEELKDSMQQIIDQFMESPAQPDQYKALEHDV</sequence>
<proteinExistence type="predicted"/>
<evidence type="ECO:0000313" key="2">
    <source>
        <dbReference type="EMBL" id="EKC24777.1"/>
    </source>
</evidence>
<dbReference type="HOGENOM" id="CLU_3052369_0_0_1"/>
<dbReference type="EMBL" id="JH816920">
    <property type="protein sequence ID" value="EKC24777.1"/>
    <property type="molecule type" value="Genomic_DNA"/>
</dbReference>
<protein>
    <submittedName>
        <fullName evidence="2">Uncharacterized protein</fullName>
    </submittedName>
</protein>